<dbReference type="GO" id="GO:0016831">
    <property type="term" value="F:carboxy-lyase activity"/>
    <property type="evidence" value="ECO:0007669"/>
    <property type="project" value="InterPro"/>
</dbReference>
<dbReference type="GO" id="GO:0005737">
    <property type="term" value="C:cytoplasm"/>
    <property type="evidence" value="ECO:0007669"/>
    <property type="project" value="TreeGrafter"/>
</dbReference>
<dbReference type="InterPro" id="IPR032465">
    <property type="entry name" value="ACMSD"/>
</dbReference>
<comment type="caution">
    <text evidence="3">The sequence shown here is derived from an EMBL/GenBank/DDBJ whole genome shotgun (WGS) entry which is preliminary data.</text>
</comment>
<evidence type="ECO:0000259" key="2">
    <source>
        <dbReference type="Pfam" id="PF04909"/>
    </source>
</evidence>
<keyword evidence="1" id="KW-0456">Lyase</keyword>
<dbReference type="InterPro" id="IPR006680">
    <property type="entry name" value="Amidohydro-rel"/>
</dbReference>
<dbReference type="EMBL" id="LAZR01003342">
    <property type="protein sequence ID" value="KKN19371.1"/>
    <property type="molecule type" value="Genomic_DNA"/>
</dbReference>
<dbReference type="GO" id="GO:0019748">
    <property type="term" value="P:secondary metabolic process"/>
    <property type="evidence" value="ECO:0007669"/>
    <property type="project" value="TreeGrafter"/>
</dbReference>
<dbReference type="InterPro" id="IPR032466">
    <property type="entry name" value="Metal_Hydrolase"/>
</dbReference>
<evidence type="ECO:0000256" key="1">
    <source>
        <dbReference type="ARBA" id="ARBA00023239"/>
    </source>
</evidence>
<dbReference type="PANTHER" id="PTHR21240">
    <property type="entry name" value="2-AMINO-3-CARBOXYLMUCONATE-6-SEMIALDEHYDE DECARBOXYLASE"/>
    <property type="match status" value="1"/>
</dbReference>
<dbReference type="PROSITE" id="PS51257">
    <property type="entry name" value="PROKAR_LIPOPROTEIN"/>
    <property type="match status" value="1"/>
</dbReference>
<protein>
    <recommendedName>
        <fullName evidence="2">Amidohydrolase-related domain-containing protein</fullName>
    </recommendedName>
</protein>
<evidence type="ECO:0000313" key="3">
    <source>
        <dbReference type="EMBL" id="KKN19371.1"/>
    </source>
</evidence>
<dbReference type="AlphaFoldDB" id="A0A0F9R256"/>
<organism evidence="3">
    <name type="scientific">marine sediment metagenome</name>
    <dbReference type="NCBI Taxonomy" id="412755"/>
    <lineage>
        <taxon>unclassified sequences</taxon>
        <taxon>metagenomes</taxon>
        <taxon>ecological metagenomes</taxon>
    </lineage>
</organism>
<dbReference type="Pfam" id="PF04909">
    <property type="entry name" value="Amidohydro_2"/>
    <property type="match status" value="1"/>
</dbReference>
<reference evidence="3" key="1">
    <citation type="journal article" date="2015" name="Nature">
        <title>Complex archaea that bridge the gap between prokaryotes and eukaryotes.</title>
        <authorList>
            <person name="Spang A."/>
            <person name="Saw J.H."/>
            <person name="Jorgensen S.L."/>
            <person name="Zaremba-Niedzwiedzka K."/>
            <person name="Martijn J."/>
            <person name="Lind A.E."/>
            <person name="van Eijk R."/>
            <person name="Schleper C."/>
            <person name="Guy L."/>
            <person name="Ettema T.J."/>
        </authorList>
    </citation>
    <scope>NUCLEOTIDE SEQUENCE</scope>
</reference>
<sequence length="362" mass="41616">MKNGMLILVCVMFLSGCGFTSQEKSTASKMADIVATDSLKKIDVHAHYRYSRDYFPEFFKKHNMQAMLVDVAKADSSGIDRSWDEYVENAKLHPEIFWLCSSLIGVGIDNPNFAKDNIARLRREIDSGARMVKVWKNFGMVTKDESGKFIQIDDSRLQPIWDFLKEEEIPVMAHIGEPVQAWRPLDDPNNPHYGYYSEHPEYHAYKLPDIPSYETIITARDRWIEKNPDLKILCAHFGSMSHDVDMIAERLDKFPNMYVETAARFGDMAGQDSKKVKAFFEKYQDRILFGTDFGNDTMQKDVSANDIEAEKEDLEESYQTLWKYLGTTDSISIRGQSNVGLELPESILTKVYYQNAIDFLAL</sequence>
<dbReference type="PANTHER" id="PTHR21240:SF28">
    <property type="entry name" value="ISO-OROTATE DECARBOXYLASE (EUROFUNG)"/>
    <property type="match status" value="1"/>
</dbReference>
<gene>
    <name evidence="3" type="ORF">LCGC14_0946370</name>
</gene>
<proteinExistence type="predicted"/>
<accession>A0A0F9R256</accession>
<dbReference type="Gene3D" id="3.20.20.140">
    <property type="entry name" value="Metal-dependent hydrolases"/>
    <property type="match status" value="1"/>
</dbReference>
<name>A0A0F9R256_9ZZZZ</name>
<dbReference type="GO" id="GO:0016787">
    <property type="term" value="F:hydrolase activity"/>
    <property type="evidence" value="ECO:0007669"/>
    <property type="project" value="InterPro"/>
</dbReference>
<feature type="domain" description="Amidohydrolase-related" evidence="2">
    <location>
        <begin position="43"/>
        <end position="360"/>
    </location>
</feature>
<dbReference type="SUPFAM" id="SSF51556">
    <property type="entry name" value="Metallo-dependent hydrolases"/>
    <property type="match status" value="1"/>
</dbReference>